<dbReference type="Proteomes" id="UP001163739">
    <property type="component" value="Chromosome"/>
</dbReference>
<evidence type="ECO:0000313" key="1">
    <source>
        <dbReference type="EMBL" id="UZE97219.1"/>
    </source>
</evidence>
<sequence>MLIDEMNLDQLLELNEMICARIEEVRAQQDLDALKNLRLGQQVHFDSQKGPIFGTVIKMNRKTIIVQTEGGRQWKIPAGIAAPIKDLG</sequence>
<gene>
    <name evidence="1" type="ORF">NKI27_05575</name>
</gene>
<accession>A0ABY6N5G4</accession>
<evidence type="ECO:0000313" key="2">
    <source>
        <dbReference type="Proteomes" id="UP001163739"/>
    </source>
</evidence>
<keyword evidence="2" id="KW-1185">Reference proteome</keyword>
<proteinExistence type="predicted"/>
<organism evidence="1 2">
    <name type="scientific">Alkalimarinus alittae</name>
    <dbReference type="NCBI Taxonomy" id="2961619"/>
    <lineage>
        <taxon>Bacteria</taxon>
        <taxon>Pseudomonadati</taxon>
        <taxon>Pseudomonadota</taxon>
        <taxon>Gammaproteobacteria</taxon>
        <taxon>Alteromonadales</taxon>
        <taxon>Alteromonadaceae</taxon>
        <taxon>Alkalimarinus</taxon>
    </lineage>
</organism>
<reference evidence="1" key="1">
    <citation type="submission" date="2022-06" db="EMBL/GenBank/DDBJ databases">
        <title>Alkalimarinus sp. nov., isolated from gut of a Alitta virens.</title>
        <authorList>
            <person name="Yang A.I."/>
            <person name="Shin N.-R."/>
        </authorList>
    </citation>
    <scope>NUCLEOTIDE SEQUENCE</scope>
    <source>
        <strain evidence="1">A2M4</strain>
    </source>
</reference>
<dbReference type="RefSeq" id="WP_265048697.1">
    <property type="nucleotide sequence ID" value="NZ_CP100390.1"/>
</dbReference>
<protein>
    <submittedName>
        <fullName evidence="1">Transposase</fullName>
    </submittedName>
</protein>
<name>A0ABY6N5G4_9ALTE</name>
<dbReference type="EMBL" id="CP100390">
    <property type="protein sequence ID" value="UZE97219.1"/>
    <property type="molecule type" value="Genomic_DNA"/>
</dbReference>